<dbReference type="PANTHER" id="PTHR35205:SF1">
    <property type="entry name" value="ZU5 DOMAIN-CONTAINING PROTEIN"/>
    <property type="match status" value="1"/>
</dbReference>
<dbReference type="Gene3D" id="3.40.50.300">
    <property type="entry name" value="P-loop containing nucleotide triphosphate hydrolases"/>
    <property type="match status" value="1"/>
</dbReference>
<accession>A0A9W9RPF3</accession>
<reference evidence="3" key="2">
    <citation type="journal article" date="2023" name="IMA Fungus">
        <title>Comparative genomic study of the Penicillium genus elucidates a diverse pangenome and 15 lateral gene transfer events.</title>
        <authorList>
            <person name="Petersen C."/>
            <person name="Sorensen T."/>
            <person name="Nielsen M.R."/>
            <person name="Sondergaard T.E."/>
            <person name="Sorensen J.L."/>
            <person name="Fitzpatrick D.A."/>
            <person name="Frisvad J.C."/>
            <person name="Nielsen K.L."/>
        </authorList>
    </citation>
    <scope>NUCLEOTIDE SEQUENCE</scope>
    <source>
        <strain evidence="3">IBT 29864</strain>
    </source>
</reference>
<gene>
    <name evidence="3" type="ORF">N7496_009691</name>
</gene>
<dbReference type="GO" id="GO:0072330">
    <property type="term" value="P:monocarboxylic acid biosynthetic process"/>
    <property type="evidence" value="ECO:0007669"/>
    <property type="project" value="UniProtKB-ARBA"/>
</dbReference>
<dbReference type="SUPFAM" id="SSF48452">
    <property type="entry name" value="TPR-like"/>
    <property type="match status" value="1"/>
</dbReference>
<feature type="compositionally biased region" description="Polar residues" evidence="1">
    <location>
        <begin position="348"/>
        <end position="357"/>
    </location>
</feature>
<dbReference type="GO" id="GO:0017000">
    <property type="term" value="P:antibiotic biosynthetic process"/>
    <property type="evidence" value="ECO:0007669"/>
    <property type="project" value="UniProtKB-ARBA"/>
</dbReference>
<feature type="region of interest" description="Disordered" evidence="1">
    <location>
        <begin position="329"/>
        <end position="357"/>
    </location>
</feature>
<dbReference type="SUPFAM" id="SSF53474">
    <property type="entry name" value="alpha/beta-Hydrolases"/>
    <property type="match status" value="1"/>
</dbReference>
<dbReference type="InterPro" id="IPR027417">
    <property type="entry name" value="P-loop_NTPase"/>
</dbReference>
<evidence type="ECO:0000313" key="3">
    <source>
        <dbReference type="EMBL" id="KAJ5363978.1"/>
    </source>
</evidence>
<dbReference type="EMBL" id="JAPZBS010000008">
    <property type="protein sequence ID" value="KAJ5363978.1"/>
    <property type="molecule type" value="Genomic_DNA"/>
</dbReference>
<dbReference type="AlphaFoldDB" id="A0A9W9RPF3"/>
<dbReference type="InterPro" id="IPR019734">
    <property type="entry name" value="TPR_rpt"/>
</dbReference>
<dbReference type="InterPro" id="IPR011990">
    <property type="entry name" value="TPR-like_helical_dom_sf"/>
</dbReference>
<proteinExistence type="predicted"/>
<dbReference type="RefSeq" id="XP_056551604.1">
    <property type="nucleotide sequence ID" value="XM_056702604.1"/>
</dbReference>
<keyword evidence="4" id="KW-1185">Reference proteome</keyword>
<comment type="caution">
    <text evidence="3">The sequence shown here is derived from an EMBL/GenBank/DDBJ whole genome shotgun (WGS) entry which is preliminary data.</text>
</comment>
<dbReference type="PANTHER" id="PTHR35205">
    <property type="entry name" value="NB-ARC AND TPR DOMAIN PROTEIN"/>
    <property type="match status" value="1"/>
</dbReference>
<protein>
    <recommendedName>
        <fullName evidence="2">DUF7779 domain-containing protein</fullName>
    </recommendedName>
</protein>
<evidence type="ECO:0000313" key="4">
    <source>
        <dbReference type="Proteomes" id="UP001147782"/>
    </source>
</evidence>
<reference evidence="3" key="1">
    <citation type="submission" date="2022-11" db="EMBL/GenBank/DDBJ databases">
        <authorList>
            <person name="Petersen C."/>
        </authorList>
    </citation>
    <scope>NUCLEOTIDE SEQUENCE</scope>
    <source>
        <strain evidence="3">IBT 29864</strain>
    </source>
</reference>
<dbReference type="Pfam" id="PF25000">
    <property type="entry name" value="DUF7779"/>
    <property type="match status" value="1"/>
</dbReference>
<dbReference type="OrthoDB" id="6161812at2759"/>
<organism evidence="3 4">
    <name type="scientific">Penicillium cataractarum</name>
    <dbReference type="NCBI Taxonomy" id="2100454"/>
    <lineage>
        <taxon>Eukaryota</taxon>
        <taxon>Fungi</taxon>
        <taxon>Dikarya</taxon>
        <taxon>Ascomycota</taxon>
        <taxon>Pezizomycotina</taxon>
        <taxon>Eurotiomycetes</taxon>
        <taxon>Eurotiomycetidae</taxon>
        <taxon>Eurotiales</taxon>
        <taxon>Aspergillaceae</taxon>
        <taxon>Penicillium</taxon>
    </lineage>
</organism>
<name>A0A9W9RPF3_9EURO</name>
<dbReference type="Pfam" id="PF13424">
    <property type="entry name" value="TPR_12"/>
    <property type="match status" value="1"/>
</dbReference>
<dbReference type="Proteomes" id="UP001147782">
    <property type="component" value="Unassembled WGS sequence"/>
</dbReference>
<evidence type="ECO:0000256" key="1">
    <source>
        <dbReference type="SAM" id="MobiDB-lite"/>
    </source>
</evidence>
<evidence type="ECO:0000259" key="2">
    <source>
        <dbReference type="Pfam" id="PF25000"/>
    </source>
</evidence>
<dbReference type="InterPro" id="IPR056681">
    <property type="entry name" value="DUF7779"/>
</dbReference>
<dbReference type="SMART" id="SM00028">
    <property type="entry name" value="TPR"/>
    <property type="match status" value="5"/>
</dbReference>
<dbReference type="GO" id="GO:0043531">
    <property type="term" value="F:ADP binding"/>
    <property type="evidence" value="ECO:0007669"/>
    <property type="project" value="InterPro"/>
</dbReference>
<dbReference type="InterPro" id="IPR029058">
    <property type="entry name" value="AB_hydrolase_fold"/>
</dbReference>
<dbReference type="SUPFAM" id="SSF52540">
    <property type="entry name" value="P-loop containing nucleoside triphosphate hydrolases"/>
    <property type="match status" value="1"/>
</dbReference>
<feature type="domain" description="DUF7779" evidence="2">
    <location>
        <begin position="645"/>
        <end position="731"/>
    </location>
</feature>
<dbReference type="GeneID" id="81441783"/>
<sequence>MGRHRSSSSSKPTPTLRKLKVVKEGTKNIHIILVPGVGTLACDDWSFYRHQPWSDFFASLDTGVAIHGYNHGVSLEDCFSWQQLLNEGEEFLEKLQTFVDKHRVIVTFLFFALFAKNNIKEPKRLLFICHGLGGVIAKKALCIAGTRNARCSHLLTTIAGIVFLGTPHRLEGASEGDFGGRLASILKLGNLTRTTLNRQALARLRDARVMLELADDFEETNIRVEMLSIFEKELTEIKDHRPLKPKTRKIIVRPQVVDELLCSIGTNMERKLGVQLDHLQLPAMRDEHGSSISQIRLWLKSIICPPNVQNQPNNRAHNVQILPADMSNSTRQAARNGVSGWPEPRASSHVNADSSPEQQSIEALLENFSVQQLDPGIPCLMMHAYARNKDFYGRQDVLSKIDDWLLPANDQMPPSPPDRIHVGILCGMHGLGKTEIAIEYAFTREARFDAVLWIRADDSSKLESDIAQIAIRLGIQDPNEPDNQVTNRGLAIEWLRNPFKIDHSTGVRVRASWLVIFDNADEPDILAPYRDIAHSGAVLITSRSPLSKTSFSHHASSLDVQTFDVEDAGLFVQKYTEIEGHLEEARQVGDRLGGLPLKLAQMAGIIRLRFLTYSDFMRIYDAEEIHEMEVQSPRKPARGQISTVLEKLSDSARAILEVSSFLDPDSIQEELLTTHATNVDIPSYPKNVGAFFMARGQLIGSSLFRHNQEKAEYWIHRSTRDDVRAQIEPERKRKVFSNVVTMVAAAWPVQEVEGHDVTLWDTSKALYPHVLSLEDAYKKYFKQKEYLDGDFQFAELLNRAGWYKHERGESPIIKPLLELALDLCNRGTSVDHQDLESDIRYTLGAVASGTNDADGSMMHNKRVLEIRLAIAEGRGTVDEKLASAYNQMGISWVMAGDYKKGEEHFATSAQTYENIPDYTKDKRSLALVNLGLTYWLQGDLKQASDVLETGLADREKIYGPMDKHCFRTGRFLQALGNVRFSQGRLKESEDFHRRALKQYQSTIRNRHHRTADVCHKMAQHCLRNGLLEDAIVFIDQALKNWSVDPEIYAPEIARTSFLKAKVLTEAGRENDAAKLFQEGASMRHKITKVWRDSKDLREEDFDELVTFWSK</sequence>
<dbReference type="Gene3D" id="1.25.40.10">
    <property type="entry name" value="Tetratricopeptide repeat domain"/>
    <property type="match status" value="1"/>
</dbReference>